<sequence length="292" mass="31410">MDLVWRIAQVIIPVFLIVALGYVYTRKRHPDYGWFNRIMLDVLTPLLVYTALAGKDFHLAEHTRLLAGGAILILVTGAIAWPLARMSHTDPRTLVPVVMFTNCGNMGLPLALLAFGQQGFAAAVALFSISNVIHFSLGARITSAHASTRDLLLSPLMISSALGFASAATGVRPPDVIFTGMRMLGEAMLPLMLFALGARLTQLKREDIPRGLLGAFARPVIGLAIALPLAYVLQLEGIARGQLLLFAALPPAVMQFLLAERYQQEPERVAAMILLGNALAVVSVPIGLALSL</sequence>
<dbReference type="Pfam" id="PF03547">
    <property type="entry name" value="Mem_trans"/>
    <property type="match status" value="2"/>
</dbReference>
<feature type="transmembrane region" description="Helical" evidence="8">
    <location>
        <begin position="120"/>
        <end position="139"/>
    </location>
</feature>
<keyword evidence="7 8" id="KW-0472">Membrane</keyword>
<keyword evidence="5 8" id="KW-0812">Transmembrane</keyword>
<dbReference type="EMBL" id="JACORU010000006">
    <property type="protein sequence ID" value="MBC5766202.1"/>
    <property type="molecule type" value="Genomic_DNA"/>
</dbReference>
<evidence type="ECO:0000256" key="6">
    <source>
        <dbReference type="ARBA" id="ARBA00022989"/>
    </source>
</evidence>
<dbReference type="InterPro" id="IPR038770">
    <property type="entry name" value="Na+/solute_symporter_sf"/>
</dbReference>
<dbReference type="Proteomes" id="UP000596827">
    <property type="component" value="Unassembled WGS sequence"/>
</dbReference>
<feature type="transmembrane region" description="Helical" evidence="8">
    <location>
        <begin position="151"/>
        <end position="171"/>
    </location>
</feature>
<keyword evidence="3" id="KW-0813">Transport</keyword>
<feature type="transmembrane region" description="Helical" evidence="8">
    <location>
        <begin position="34"/>
        <end position="53"/>
    </location>
</feature>
<organism evidence="9 10">
    <name type="scientific">Ramlibacter albus</name>
    <dbReference type="NCBI Taxonomy" id="2079448"/>
    <lineage>
        <taxon>Bacteria</taxon>
        <taxon>Pseudomonadati</taxon>
        <taxon>Pseudomonadota</taxon>
        <taxon>Betaproteobacteria</taxon>
        <taxon>Burkholderiales</taxon>
        <taxon>Comamonadaceae</taxon>
        <taxon>Ramlibacter</taxon>
    </lineage>
</organism>
<feature type="transmembrane region" description="Helical" evidence="8">
    <location>
        <begin position="212"/>
        <end position="233"/>
    </location>
</feature>
<feature type="transmembrane region" description="Helical" evidence="8">
    <location>
        <begin position="93"/>
        <end position="114"/>
    </location>
</feature>
<keyword evidence="10" id="KW-1185">Reference proteome</keyword>
<evidence type="ECO:0000256" key="4">
    <source>
        <dbReference type="ARBA" id="ARBA00022475"/>
    </source>
</evidence>
<evidence type="ECO:0000313" key="9">
    <source>
        <dbReference type="EMBL" id="MBC5766202.1"/>
    </source>
</evidence>
<accession>A0A923MBV6</accession>
<comment type="caution">
    <text evidence="9">The sequence shown here is derived from an EMBL/GenBank/DDBJ whole genome shotgun (WGS) entry which is preliminary data.</text>
</comment>
<feature type="transmembrane region" description="Helical" evidence="8">
    <location>
        <begin position="6"/>
        <end position="25"/>
    </location>
</feature>
<evidence type="ECO:0000256" key="7">
    <source>
        <dbReference type="ARBA" id="ARBA00023136"/>
    </source>
</evidence>
<evidence type="ECO:0000313" key="10">
    <source>
        <dbReference type="Proteomes" id="UP000596827"/>
    </source>
</evidence>
<dbReference type="InterPro" id="IPR004776">
    <property type="entry name" value="Mem_transp_PIN-like"/>
</dbReference>
<keyword evidence="4" id="KW-1003">Cell membrane</keyword>
<proteinExistence type="inferred from homology"/>
<feature type="transmembrane region" description="Helical" evidence="8">
    <location>
        <begin position="183"/>
        <end position="200"/>
    </location>
</feature>
<dbReference type="Gene3D" id="1.20.1530.20">
    <property type="match status" value="1"/>
</dbReference>
<feature type="transmembrane region" description="Helical" evidence="8">
    <location>
        <begin position="270"/>
        <end position="290"/>
    </location>
</feature>
<dbReference type="GO" id="GO:0055085">
    <property type="term" value="P:transmembrane transport"/>
    <property type="evidence" value="ECO:0007669"/>
    <property type="project" value="InterPro"/>
</dbReference>
<comment type="subcellular location">
    <subcellularLocation>
        <location evidence="1">Cell membrane</location>
        <topology evidence="1">Multi-pass membrane protein</topology>
    </subcellularLocation>
</comment>
<evidence type="ECO:0000256" key="1">
    <source>
        <dbReference type="ARBA" id="ARBA00004651"/>
    </source>
</evidence>
<comment type="similarity">
    <text evidence="2">Belongs to the auxin efflux carrier (TC 2.A.69) family.</text>
</comment>
<dbReference type="PANTHER" id="PTHR36838:SF1">
    <property type="entry name" value="SLR1864 PROTEIN"/>
    <property type="match status" value="1"/>
</dbReference>
<evidence type="ECO:0000256" key="8">
    <source>
        <dbReference type="SAM" id="Phobius"/>
    </source>
</evidence>
<evidence type="ECO:0000256" key="2">
    <source>
        <dbReference type="ARBA" id="ARBA00010145"/>
    </source>
</evidence>
<feature type="transmembrane region" description="Helical" evidence="8">
    <location>
        <begin position="239"/>
        <end position="258"/>
    </location>
</feature>
<dbReference type="GO" id="GO:0005886">
    <property type="term" value="C:plasma membrane"/>
    <property type="evidence" value="ECO:0007669"/>
    <property type="project" value="UniProtKB-SubCell"/>
</dbReference>
<gene>
    <name evidence="9" type="ORF">H8R02_17175</name>
</gene>
<feature type="transmembrane region" description="Helical" evidence="8">
    <location>
        <begin position="65"/>
        <end position="84"/>
    </location>
</feature>
<evidence type="ECO:0000256" key="3">
    <source>
        <dbReference type="ARBA" id="ARBA00022448"/>
    </source>
</evidence>
<dbReference type="AlphaFoldDB" id="A0A923MBV6"/>
<keyword evidence="6 8" id="KW-1133">Transmembrane helix</keyword>
<evidence type="ECO:0000256" key="5">
    <source>
        <dbReference type="ARBA" id="ARBA00022692"/>
    </source>
</evidence>
<protein>
    <submittedName>
        <fullName evidence="9">AEC family transporter</fullName>
    </submittedName>
</protein>
<dbReference type="RefSeq" id="WP_187082673.1">
    <property type="nucleotide sequence ID" value="NZ_JACORU010000006.1"/>
</dbReference>
<reference evidence="9" key="1">
    <citation type="submission" date="2020-08" db="EMBL/GenBank/DDBJ databases">
        <title>Ramlibacter sp. GTP1 16S ribosomal RNA gene genome sequencing and assembly.</title>
        <authorList>
            <person name="Kang M."/>
        </authorList>
    </citation>
    <scope>NUCLEOTIDE SEQUENCE</scope>
    <source>
        <strain evidence="9">GTP1</strain>
    </source>
</reference>
<dbReference type="PANTHER" id="PTHR36838">
    <property type="entry name" value="AUXIN EFFLUX CARRIER FAMILY PROTEIN"/>
    <property type="match status" value="1"/>
</dbReference>
<name>A0A923MBV6_9BURK</name>